<evidence type="ECO:0000313" key="2">
    <source>
        <dbReference type="EMBL" id="MDZ5456277.1"/>
    </source>
</evidence>
<keyword evidence="3" id="KW-1185">Reference proteome</keyword>
<sequence length="78" mass="7433">MDGKSKLRALGLVLAMVASAAGTGWALQLPLTAVVADAGAVDMPTPAGTPVPSVQGVGTEASAGLEAMSATGAAAVQQ</sequence>
<feature type="chain" id="PRO_5046158568" evidence="1">
    <location>
        <begin position="21"/>
        <end position="78"/>
    </location>
</feature>
<evidence type="ECO:0000256" key="1">
    <source>
        <dbReference type="SAM" id="SignalP"/>
    </source>
</evidence>
<dbReference type="Proteomes" id="UP001293718">
    <property type="component" value="Unassembled WGS sequence"/>
</dbReference>
<gene>
    <name evidence="2" type="ORF">SM757_06795</name>
</gene>
<organism evidence="2 3">
    <name type="scientific">Azohydromonas lata</name>
    <dbReference type="NCBI Taxonomy" id="45677"/>
    <lineage>
        <taxon>Bacteria</taxon>
        <taxon>Pseudomonadati</taxon>
        <taxon>Pseudomonadota</taxon>
        <taxon>Betaproteobacteria</taxon>
        <taxon>Burkholderiales</taxon>
        <taxon>Sphaerotilaceae</taxon>
        <taxon>Azohydromonas</taxon>
    </lineage>
</organism>
<dbReference type="EMBL" id="JAXOJX010000007">
    <property type="protein sequence ID" value="MDZ5456277.1"/>
    <property type="molecule type" value="Genomic_DNA"/>
</dbReference>
<accession>A0ABU5IBG2</accession>
<keyword evidence="1" id="KW-0732">Signal</keyword>
<name>A0ABU5IBG2_9BURK</name>
<protein>
    <submittedName>
        <fullName evidence="2">Uncharacterized protein</fullName>
    </submittedName>
</protein>
<comment type="caution">
    <text evidence="2">The sequence shown here is derived from an EMBL/GenBank/DDBJ whole genome shotgun (WGS) entry which is preliminary data.</text>
</comment>
<evidence type="ECO:0000313" key="3">
    <source>
        <dbReference type="Proteomes" id="UP001293718"/>
    </source>
</evidence>
<dbReference type="RefSeq" id="WP_322464882.1">
    <property type="nucleotide sequence ID" value="NZ_JAXOJX010000007.1"/>
</dbReference>
<proteinExistence type="predicted"/>
<feature type="signal peptide" evidence="1">
    <location>
        <begin position="1"/>
        <end position="20"/>
    </location>
</feature>
<reference evidence="2 3" key="1">
    <citation type="submission" date="2023-11" db="EMBL/GenBank/DDBJ databases">
        <title>Draft genome of Azohydromonas lata strain H1 (DSM1123), a polyhydroxyalkanoate producer.</title>
        <authorList>
            <person name="Traversa D."/>
            <person name="D'Addabbo P."/>
            <person name="Pazzani C."/>
            <person name="Manzari C."/>
            <person name="Chiara M."/>
            <person name="Scrascia M."/>
        </authorList>
    </citation>
    <scope>NUCLEOTIDE SEQUENCE [LARGE SCALE GENOMIC DNA]</scope>
    <source>
        <strain evidence="2 3">H1</strain>
    </source>
</reference>